<keyword evidence="6" id="KW-0443">Lipid metabolism</keyword>
<keyword evidence="4 12" id="KW-0812">Transmembrane</keyword>
<evidence type="ECO:0000313" key="14">
    <source>
        <dbReference type="Proteomes" id="UP000799538"/>
    </source>
</evidence>
<dbReference type="Pfam" id="PF01066">
    <property type="entry name" value="CDP-OH_P_transf"/>
    <property type="match status" value="1"/>
</dbReference>
<evidence type="ECO:0000256" key="12">
    <source>
        <dbReference type="SAM" id="Phobius"/>
    </source>
</evidence>
<protein>
    <submittedName>
        <fullName evidence="13">CDP-alcohol phosphatidyltransferase-domain-containing protein</fullName>
    </submittedName>
</protein>
<dbReference type="Proteomes" id="UP000799538">
    <property type="component" value="Unassembled WGS sequence"/>
</dbReference>
<dbReference type="InterPro" id="IPR048254">
    <property type="entry name" value="CDP_ALCOHOL_P_TRANSF_CS"/>
</dbReference>
<dbReference type="OrthoDB" id="10020554at2759"/>
<sequence length="427" mass="46226">MFVARCQSTARQSIHPLRLKGQRLDRWRAAGSPTSSPLVTSSSPSLPLGIELVTHRQYSKPTGTGSRACCTSAVLSHHGRVALPVRTTLFQRSGCLNFSSTTRRRASPSSNGNDTPSEQDGQPGTPRSTQQISQRVNDTRLKTKELAQKVKSSLPGITSHENIYNVPNFLTLTRLVAAPAVGYLIVQGDLKWALGLFFYAGVTDLVDGWMARKYKLQTVVGSVIDPMADKLLMTVMTITLAAQGLMPAYLATLILGRDVTLAVAAIYYRFASLPAPKTLARYWDFSLPSAQVHPTTVSKYNTFLQLLLIGASLAVPVIAAEPALFSTLQGLGATTATIDQSITYFQYLVAATTAWSGLSYAFLKDAVTILGTDEALKQKQGKRGRAIIGVCFGTVVVVSAWLALFRDQKAPVKYGNDAQEKVPIDET</sequence>
<evidence type="ECO:0000256" key="7">
    <source>
        <dbReference type="ARBA" id="ARBA00023136"/>
    </source>
</evidence>
<evidence type="ECO:0000256" key="10">
    <source>
        <dbReference type="RuleBase" id="RU003750"/>
    </source>
</evidence>
<evidence type="ECO:0000256" key="8">
    <source>
        <dbReference type="ARBA" id="ARBA00023209"/>
    </source>
</evidence>
<keyword evidence="14" id="KW-1185">Reference proteome</keyword>
<dbReference type="InterPro" id="IPR000462">
    <property type="entry name" value="CDP-OH_P_trans"/>
</dbReference>
<gene>
    <name evidence="13" type="ORF">BDZ85DRAFT_269384</name>
</gene>
<feature type="compositionally biased region" description="Polar residues" evidence="11">
    <location>
        <begin position="111"/>
        <end position="136"/>
    </location>
</feature>
<feature type="transmembrane region" description="Helical" evidence="12">
    <location>
        <begin position="303"/>
        <end position="324"/>
    </location>
</feature>
<dbReference type="GO" id="GO:0032049">
    <property type="term" value="P:cardiolipin biosynthetic process"/>
    <property type="evidence" value="ECO:0007669"/>
    <property type="project" value="TreeGrafter"/>
</dbReference>
<dbReference type="GO" id="GO:0005739">
    <property type="term" value="C:mitochondrion"/>
    <property type="evidence" value="ECO:0007669"/>
    <property type="project" value="TreeGrafter"/>
</dbReference>
<evidence type="ECO:0000256" key="6">
    <source>
        <dbReference type="ARBA" id="ARBA00023098"/>
    </source>
</evidence>
<feature type="region of interest" description="Disordered" evidence="11">
    <location>
        <begin position="100"/>
        <end position="138"/>
    </location>
</feature>
<dbReference type="PROSITE" id="PS00379">
    <property type="entry name" value="CDP_ALCOHOL_P_TRANSF"/>
    <property type="match status" value="1"/>
</dbReference>
<accession>A0A6A6G072</accession>
<keyword evidence="5 12" id="KW-1133">Transmembrane helix</keyword>
<comment type="similarity">
    <text evidence="10">Belongs to the CDP-alcohol phosphatidyltransferase class-I family.</text>
</comment>
<keyword evidence="9" id="KW-1208">Phospholipid metabolism</keyword>
<dbReference type="PANTHER" id="PTHR14269">
    <property type="entry name" value="CDP-DIACYLGLYCEROL--GLYCEROL-3-PHOSPHATE 3-PHOSPHATIDYLTRANSFERASE-RELATED"/>
    <property type="match status" value="1"/>
</dbReference>
<dbReference type="FunFam" id="1.20.120.1760:FF:000017">
    <property type="entry name" value="Phosphatidyl synthase"/>
    <property type="match status" value="1"/>
</dbReference>
<name>A0A6A6G072_9PEZI</name>
<keyword evidence="8" id="KW-0594">Phospholipid biosynthesis</keyword>
<dbReference type="GO" id="GO:0016020">
    <property type="term" value="C:membrane"/>
    <property type="evidence" value="ECO:0007669"/>
    <property type="project" value="UniProtKB-SubCell"/>
</dbReference>
<evidence type="ECO:0000256" key="2">
    <source>
        <dbReference type="ARBA" id="ARBA00022516"/>
    </source>
</evidence>
<feature type="transmembrane region" description="Helical" evidence="12">
    <location>
        <begin position="344"/>
        <end position="363"/>
    </location>
</feature>
<dbReference type="InterPro" id="IPR050324">
    <property type="entry name" value="CDP-alcohol_PTase-I"/>
</dbReference>
<evidence type="ECO:0000256" key="4">
    <source>
        <dbReference type="ARBA" id="ARBA00022692"/>
    </source>
</evidence>
<keyword evidence="3 10" id="KW-0808">Transferase</keyword>
<reference evidence="14" key="1">
    <citation type="journal article" date="2020" name="Stud. Mycol.">
        <title>101 Dothideomycetes genomes: A test case for predicting lifestyles and emergence of pathogens.</title>
        <authorList>
            <person name="Haridas S."/>
            <person name="Albert R."/>
            <person name="Binder M."/>
            <person name="Bloem J."/>
            <person name="LaButti K."/>
            <person name="Salamov A."/>
            <person name="Andreopoulos B."/>
            <person name="Baker S."/>
            <person name="Barry K."/>
            <person name="Bills G."/>
            <person name="Bluhm B."/>
            <person name="Cannon C."/>
            <person name="Castanera R."/>
            <person name="Culley D."/>
            <person name="Daum C."/>
            <person name="Ezra D."/>
            <person name="Gonzalez J."/>
            <person name="Henrissat B."/>
            <person name="Kuo A."/>
            <person name="Liang C."/>
            <person name="Lipzen A."/>
            <person name="Lutzoni F."/>
            <person name="Magnuson J."/>
            <person name="Mondo S."/>
            <person name="Nolan M."/>
            <person name="Ohm R."/>
            <person name="Pangilinan J."/>
            <person name="Park H.-J."/>
            <person name="Ramirez L."/>
            <person name="Alfaro M."/>
            <person name="Sun H."/>
            <person name="Tritt A."/>
            <person name="Yoshinaga Y."/>
            <person name="Zwiers L.-H."/>
            <person name="Turgeon B."/>
            <person name="Goodwin S."/>
            <person name="Spatafora J."/>
            <person name="Crous P."/>
            <person name="Grigoriev I."/>
        </authorList>
    </citation>
    <scope>NUCLEOTIDE SEQUENCE [LARGE SCALE GENOMIC DNA]</scope>
    <source>
        <strain evidence="14">CECT 20119</strain>
    </source>
</reference>
<organism evidence="13 14">
    <name type="scientific">Elsinoe ampelina</name>
    <dbReference type="NCBI Taxonomy" id="302913"/>
    <lineage>
        <taxon>Eukaryota</taxon>
        <taxon>Fungi</taxon>
        <taxon>Dikarya</taxon>
        <taxon>Ascomycota</taxon>
        <taxon>Pezizomycotina</taxon>
        <taxon>Dothideomycetes</taxon>
        <taxon>Dothideomycetidae</taxon>
        <taxon>Myriangiales</taxon>
        <taxon>Elsinoaceae</taxon>
        <taxon>Elsinoe</taxon>
    </lineage>
</organism>
<keyword evidence="7 12" id="KW-0472">Membrane</keyword>
<dbReference type="PANTHER" id="PTHR14269:SF60">
    <property type="entry name" value="CARDIOLIPIN SYNTHASE (CMP-FORMING)"/>
    <property type="match status" value="1"/>
</dbReference>
<dbReference type="EMBL" id="ML992522">
    <property type="protein sequence ID" value="KAF2219004.1"/>
    <property type="molecule type" value="Genomic_DNA"/>
</dbReference>
<feature type="transmembrane region" description="Helical" evidence="12">
    <location>
        <begin position="231"/>
        <end position="255"/>
    </location>
</feature>
<feature type="transmembrane region" description="Helical" evidence="12">
    <location>
        <begin position="384"/>
        <end position="404"/>
    </location>
</feature>
<proteinExistence type="inferred from homology"/>
<keyword evidence="2" id="KW-0444">Lipid biosynthesis</keyword>
<evidence type="ECO:0000256" key="11">
    <source>
        <dbReference type="SAM" id="MobiDB-lite"/>
    </source>
</evidence>
<dbReference type="Gene3D" id="1.20.120.1760">
    <property type="match status" value="1"/>
</dbReference>
<evidence type="ECO:0000256" key="1">
    <source>
        <dbReference type="ARBA" id="ARBA00004141"/>
    </source>
</evidence>
<dbReference type="InterPro" id="IPR043130">
    <property type="entry name" value="CDP-OH_PTrfase_TM_dom"/>
</dbReference>
<evidence type="ECO:0000313" key="13">
    <source>
        <dbReference type="EMBL" id="KAF2219004.1"/>
    </source>
</evidence>
<comment type="subcellular location">
    <subcellularLocation>
        <location evidence="1">Membrane</location>
        <topology evidence="1">Multi-pass membrane protein</topology>
    </subcellularLocation>
</comment>
<dbReference type="GO" id="GO:0043337">
    <property type="term" value="F:cardiolipin synthase (CMP-forming)"/>
    <property type="evidence" value="ECO:0007669"/>
    <property type="project" value="TreeGrafter"/>
</dbReference>
<evidence type="ECO:0000256" key="5">
    <source>
        <dbReference type="ARBA" id="ARBA00022989"/>
    </source>
</evidence>
<feature type="transmembrane region" description="Helical" evidence="12">
    <location>
        <begin position="192"/>
        <end position="210"/>
    </location>
</feature>
<evidence type="ECO:0000256" key="3">
    <source>
        <dbReference type="ARBA" id="ARBA00022679"/>
    </source>
</evidence>
<evidence type="ECO:0000256" key="9">
    <source>
        <dbReference type="ARBA" id="ARBA00023264"/>
    </source>
</evidence>
<dbReference type="AlphaFoldDB" id="A0A6A6G072"/>